<comment type="caution">
    <text evidence="2">The sequence shown here is derived from an EMBL/GenBank/DDBJ whole genome shotgun (WGS) entry which is preliminary data.</text>
</comment>
<sequence length="43" mass="4990">MRKGLLIIFMLLSWTSWAQEDPSLTKKDTSYWLKEIGGGLNFN</sequence>
<proteinExistence type="predicted"/>
<dbReference type="Proteomes" id="UP001596163">
    <property type="component" value="Unassembled WGS sequence"/>
</dbReference>
<evidence type="ECO:0000256" key="1">
    <source>
        <dbReference type="SAM" id="SignalP"/>
    </source>
</evidence>
<feature type="chain" id="PRO_5046871516" evidence="1">
    <location>
        <begin position="19"/>
        <end position="43"/>
    </location>
</feature>
<name>A0ABW0BUG3_9BACT</name>
<keyword evidence="1" id="KW-0732">Signal</keyword>
<dbReference type="RefSeq" id="WP_377913033.1">
    <property type="nucleotide sequence ID" value="NZ_JBHSKS010000003.1"/>
</dbReference>
<protein>
    <submittedName>
        <fullName evidence="2">Uncharacterized protein</fullName>
    </submittedName>
</protein>
<feature type="signal peptide" evidence="1">
    <location>
        <begin position="1"/>
        <end position="18"/>
    </location>
</feature>
<organism evidence="2 3">
    <name type="scientific">Algoriphagus aquatilis</name>
    <dbReference type="NCBI Taxonomy" id="490186"/>
    <lineage>
        <taxon>Bacteria</taxon>
        <taxon>Pseudomonadati</taxon>
        <taxon>Bacteroidota</taxon>
        <taxon>Cytophagia</taxon>
        <taxon>Cytophagales</taxon>
        <taxon>Cyclobacteriaceae</taxon>
        <taxon>Algoriphagus</taxon>
    </lineage>
</organism>
<accession>A0ABW0BUG3</accession>
<evidence type="ECO:0000313" key="2">
    <source>
        <dbReference type="EMBL" id="MFC5191203.1"/>
    </source>
</evidence>
<dbReference type="EMBL" id="JBHSKS010000003">
    <property type="protein sequence ID" value="MFC5191203.1"/>
    <property type="molecule type" value="Genomic_DNA"/>
</dbReference>
<keyword evidence="3" id="KW-1185">Reference proteome</keyword>
<reference evidence="3" key="1">
    <citation type="journal article" date="2019" name="Int. J. Syst. Evol. Microbiol.">
        <title>The Global Catalogue of Microorganisms (GCM) 10K type strain sequencing project: providing services to taxonomists for standard genome sequencing and annotation.</title>
        <authorList>
            <consortium name="The Broad Institute Genomics Platform"/>
            <consortium name="The Broad Institute Genome Sequencing Center for Infectious Disease"/>
            <person name="Wu L."/>
            <person name="Ma J."/>
        </authorList>
    </citation>
    <scope>NUCLEOTIDE SEQUENCE [LARGE SCALE GENOMIC DNA]</scope>
    <source>
        <strain evidence="3">CGMCC 1.7030</strain>
    </source>
</reference>
<gene>
    <name evidence="2" type="ORF">ACFPIK_05445</name>
</gene>
<evidence type="ECO:0000313" key="3">
    <source>
        <dbReference type="Proteomes" id="UP001596163"/>
    </source>
</evidence>